<reference evidence="2" key="1">
    <citation type="journal article" date="2014" name="Int. J. Syst. Evol. Microbiol.">
        <title>Complete genome sequence of Corynebacterium casei LMG S-19264T (=DSM 44701T), isolated from a smear-ripened cheese.</title>
        <authorList>
            <consortium name="US DOE Joint Genome Institute (JGI-PGF)"/>
            <person name="Walter F."/>
            <person name="Albersmeier A."/>
            <person name="Kalinowski J."/>
            <person name="Ruckert C."/>
        </authorList>
    </citation>
    <scope>NUCLEOTIDE SEQUENCE</scope>
    <source>
        <strain evidence="2">CGMCC 1.15478</strain>
    </source>
</reference>
<evidence type="ECO:0008006" key="4">
    <source>
        <dbReference type="Google" id="ProtNLM"/>
    </source>
</evidence>
<comment type="caution">
    <text evidence="2">The sequence shown here is derived from an EMBL/GenBank/DDBJ whole genome shotgun (WGS) entry which is preliminary data.</text>
</comment>
<protein>
    <recommendedName>
        <fullName evidence="4">DUF177 domain-containing protein</fullName>
    </recommendedName>
</protein>
<evidence type="ECO:0000256" key="1">
    <source>
        <dbReference type="SAM" id="MobiDB-lite"/>
    </source>
</evidence>
<dbReference type="EMBL" id="BMJH01000001">
    <property type="protein sequence ID" value="GGC52249.1"/>
    <property type="molecule type" value="Genomic_DNA"/>
</dbReference>
<dbReference type="InterPro" id="IPR003772">
    <property type="entry name" value="YceD"/>
</dbReference>
<proteinExistence type="predicted"/>
<keyword evidence="3" id="KW-1185">Reference proteome</keyword>
<feature type="region of interest" description="Disordered" evidence="1">
    <location>
        <begin position="169"/>
        <end position="193"/>
    </location>
</feature>
<accession>A0A916U136</accession>
<name>A0A916U136_9ACTN</name>
<organism evidence="2 3">
    <name type="scientific">Hoyosella rhizosphaerae</name>
    <dbReference type="NCBI Taxonomy" id="1755582"/>
    <lineage>
        <taxon>Bacteria</taxon>
        <taxon>Bacillati</taxon>
        <taxon>Actinomycetota</taxon>
        <taxon>Actinomycetes</taxon>
        <taxon>Mycobacteriales</taxon>
        <taxon>Hoyosellaceae</taxon>
        <taxon>Hoyosella</taxon>
    </lineage>
</organism>
<dbReference type="Pfam" id="PF02620">
    <property type="entry name" value="YceD"/>
    <property type="match status" value="1"/>
</dbReference>
<reference evidence="2" key="2">
    <citation type="submission" date="2020-09" db="EMBL/GenBank/DDBJ databases">
        <authorList>
            <person name="Sun Q."/>
            <person name="Zhou Y."/>
        </authorList>
    </citation>
    <scope>NUCLEOTIDE SEQUENCE</scope>
    <source>
        <strain evidence="2">CGMCC 1.15478</strain>
    </source>
</reference>
<gene>
    <name evidence="2" type="ORF">GCM10011410_00730</name>
</gene>
<evidence type="ECO:0000313" key="2">
    <source>
        <dbReference type="EMBL" id="GGC52249.1"/>
    </source>
</evidence>
<dbReference type="Proteomes" id="UP000641514">
    <property type="component" value="Unassembled WGS sequence"/>
</dbReference>
<sequence length="193" mass="20754">MMSSQHGSALPNRNAPFVLDARALNRAPGSMREEHRVVSAPSRMGLDMIAIDKGRDVTLDLRLESVSEGILVTGTVSSIASGDCVRCLEPMDLDVEVPITELFAYPHSVTSATTEEEEIYRLIDDLIDLEPVVINGLGLELPLQPLCSEDCPGLCTDCGVPIASAEPDHGHDTIDPRWSGLLDKMGSADSSKN</sequence>
<dbReference type="AlphaFoldDB" id="A0A916U136"/>
<evidence type="ECO:0000313" key="3">
    <source>
        <dbReference type="Proteomes" id="UP000641514"/>
    </source>
</evidence>